<sequence>MKTKNRVSERENDTWDRTEMESRVNYILNKKLELRKKAPYSAKTNDEVEGILRKAFHKLGWTKANVSNLKRMSGGASKEQFSFTVKFENDKDNNLGRRLVLRMDPYCSIAQTCRGREAEIQNAMIGVVPVAPVIFVDPEGDILGQPGLISEFVDGVTAPTDLNLRAVSGIGSSYGEWAKKIAPQYIDCLVKIHRFNVNSISFKYFELPVAGTNQAALQQVNWWSKVWWDDCVEPVPIITLAERWLRDNAPVCNNPVVVHCDFRTGNFMFQEPSGEFTAVLDWELCHIGDYHEDLAWTAQKLFGSRDAEGNFLVCGLLPRDEFIRQYEVKSGNKVDPEILRYYEVLNAYKCAVMDLGAAVKAAQQSTNHQDLVLSWLGSAGSVFLAQLVSLIRGGDNAA</sequence>
<keyword evidence="2" id="KW-0808">Transferase</keyword>
<dbReference type="Gene3D" id="3.30.200.20">
    <property type="entry name" value="Phosphorylase Kinase, domain 1"/>
    <property type="match status" value="1"/>
</dbReference>
<dbReference type="GO" id="GO:0016301">
    <property type="term" value="F:kinase activity"/>
    <property type="evidence" value="ECO:0007669"/>
    <property type="project" value="UniProtKB-KW"/>
</dbReference>
<keyword evidence="3" id="KW-1185">Reference proteome</keyword>
<dbReference type="STRING" id="289003.SAMN05216190_1633"/>
<proteinExistence type="predicted"/>
<dbReference type="InterPro" id="IPR011009">
    <property type="entry name" value="Kinase-like_dom_sf"/>
</dbReference>
<dbReference type="PANTHER" id="PTHR21310">
    <property type="entry name" value="AMINOGLYCOSIDE PHOSPHOTRANSFERASE-RELATED-RELATED"/>
    <property type="match status" value="1"/>
</dbReference>
<dbReference type="CDD" id="cd05154">
    <property type="entry name" value="ACAD10_11_N-like"/>
    <property type="match status" value="1"/>
</dbReference>
<dbReference type="Gene3D" id="3.90.1200.10">
    <property type="match status" value="1"/>
</dbReference>
<keyword evidence="2" id="KW-0418">Kinase</keyword>
<dbReference type="InterPro" id="IPR041726">
    <property type="entry name" value="ACAD10_11_N"/>
</dbReference>
<dbReference type="SUPFAM" id="SSF56112">
    <property type="entry name" value="Protein kinase-like (PK-like)"/>
    <property type="match status" value="1"/>
</dbReference>
<organism evidence="2 3">
    <name type="scientific">Pseudomonas borbori</name>
    <dbReference type="NCBI Taxonomy" id="289003"/>
    <lineage>
        <taxon>Bacteria</taxon>
        <taxon>Pseudomonadati</taxon>
        <taxon>Pseudomonadota</taxon>
        <taxon>Gammaproteobacteria</taxon>
        <taxon>Pseudomonadales</taxon>
        <taxon>Pseudomonadaceae</taxon>
        <taxon>Pseudomonas</taxon>
    </lineage>
</organism>
<feature type="domain" description="Aminoglycoside phosphotransferase" evidence="1">
    <location>
        <begin position="124"/>
        <end position="304"/>
    </location>
</feature>
<dbReference type="InterPro" id="IPR051678">
    <property type="entry name" value="AGP_Transferase"/>
</dbReference>
<name>A0A1I5XIX9_9PSED</name>
<dbReference type="PANTHER" id="PTHR21310:SF57">
    <property type="entry name" value="BLR2944 PROTEIN"/>
    <property type="match status" value="1"/>
</dbReference>
<evidence type="ECO:0000313" key="2">
    <source>
        <dbReference type="EMBL" id="SFQ31922.1"/>
    </source>
</evidence>
<dbReference type="RefSeq" id="WP_212633000.1">
    <property type="nucleotide sequence ID" value="NZ_FOWX01000063.1"/>
</dbReference>
<accession>A0A1I5XIX9</accession>
<reference evidence="3" key="1">
    <citation type="submission" date="2016-10" db="EMBL/GenBank/DDBJ databases">
        <authorList>
            <person name="Varghese N."/>
            <person name="Submissions S."/>
        </authorList>
    </citation>
    <scope>NUCLEOTIDE SEQUENCE [LARGE SCALE GENOMIC DNA]</scope>
    <source>
        <strain evidence="3">DSM 17834</strain>
    </source>
</reference>
<dbReference type="AlphaFoldDB" id="A0A1I5XIX9"/>
<dbReference type="Proteomes" id="UP000198784">
    <property type="component" value="Unassembled WGS sequence"/>
</dbReference>
<protein>
    <submittedName>
        <fullName evidence="2">Predicted kinase, aminoglycoside phosphotransferase (APT) family</fullName>
    </submittedName>
</protein>
<dbReference type="InterPro" id="IPR002575">
    <property type="entry name" value="Aminoglycoside_PTrfase"/>
</dbReference>
<dbReference type="EMBL" id="FOWX01000063">
    <property type="protein sequence ID" value="SFQ31922.1"/>
    <property type="molecule type" value="Genomic_DNA"/>
</dbReference>
<evidence type="ECO:0000313" key="3">
    <source>
        <dbReference type="Proteomes" id="UP000198784"/>
    </source>
</evidence>
<evidence type="ECO:0000259" key="1">
    <source>
        <dbReference type="Pfam" id="PF01636"/>
    </source>
</evidence>
<gene>
    <name evidence="2" type="ORF">SAMN05216190_1633</name>
</gene>
<dbReference type="Pfam" id="PF01636">
    <property type="entry name" value="APH"/>
    <property type="match status" value="1"/>
</dbReference>